<reference evidence="2" key="1">
    <citation type="journal article" date="2014" name="Int. J. Syst. Evol. Microbiol.">
        <title>Complete genome of a new Firmicutes species belonging to the dominant human colonic microbiota ('Ruminococcus bicirculans') reveals two chromosomes and a selective capacity to utilize plant glucans.</title>
        <authorList>
            <consortium name="NISC Comparative Sequencing Program"/>
            <person name="Wegmann U."/>
            <person name="Louis P."/>
            <person name="Goesmann A."/>
            <person name="Henrissat B."/>
            <person name="Duncan S.H."/>
            <person name="Flint H.J."/>
        </authorList>
    </citation>
    <scope>NUCLEOTIDE SEQUENCE</scope>
    <source>
        <strain evidence="2">NBRC 103855</strain>
    </source>
</reference>
<feature type="transmembrane region" description="Helical" evidence="1">
    <location>
        <begin position="54"/>
        <end position="72"/>
    </location>
</feature>
<evidence type="ECO:0000313" key="3">
    <source>
        <dbReference type="Proteomes" id="UP001161406"/>
    </source>
</evidence>
<dbReference type="Proteomes" id="UP001161406">
    <property type="component" value="Unassembled WGS sequence"/>
</dbReference>
<keyword evidence="3" id="KW-1185">Reference proteome</keyword>
<feature type="transmembrane region" description="Helical" evidence="1">
    <location>
        <begin position="124"/>
        <end position="143"/>
    </location>
</feature>
<reference evidence="2" key="2">
    <citation type="submission" date="2023-01" db="EMBL/GenBank/DDBJ databases">
        <title>Draft genome sequence of Devosia yakushimensis strain NBRC 103855.</title>
        <authorList>
            <person name="Sun Q."/>
            <person name="Mori K."/>
        </authorList>
    </citation>
    <scope>NUCLEOTIDE SEQUENCE</scope>
    <source>
        <strain evidence="2">NBRC 103855</strain>
    </source>
</reference>
<evidence type="ECO:0008006" key="4">
    <source>
        <dbReference type="Google" id="ProtNLM"/>
    </source>
</evidence>
<organism evidence="2 3">
    <name type="scientific">Devosia yakushimensis</name>
    <dbReference type="NCBI Taxonomy" id="470028"/>
    <lineage>
        <taxon>Bacteria</taxon>
        <taxon>Pseudomonadati</taxon>
        <taxon>Pseudomonadota</taxon>
        <taxon>Alphaproteobacteria</taxon>
        <taxon>Hyphomicrobiales</taxon>
        <taxon>Devosiaceae</taxon>
        <taxon>Devosia</taxon>
    </lineage>
</organism>
<dbReference type="PANTHER" id="PTHR41795">
    <property type="entry name" value="EXOPOLYSACCHARIDE SYNTHESIS PROTEIN"/>
    <property type="match status" value="1"/>
</dbReference>
<dbReference type="InterPro" id="IPR010331">
    <property type="entry name" value="ExoD"/>
</dbReference>
<evidence type="ECO:0000256" key="1">
    <source>
        <dbReference type="SAM" id="Phobius"/>
    </source>
</evidence>
<feature type="transmembrane region" description="Helical" evidence="1">
    <location>
        <begin position="163"/>
        <end position="188"/>
    </location>
</feature>
<comment type="caution">
    <text evidence="2">The sequence shown here is derived from an EMBL/GenBank/DDBJ whole genome shotgun (WGS) entry which is preliminary data.</text>
</comment>
<keyword evidence="1" id="KW-1133">Transmembrane helix</keyword>
<accession>A0ABQ5UDS5</accession>
<name>A0ABQ5UDS5_9HYPH</name>
<keyword evidence="1" id="KW-0812">Transmembrane</keyword>
<sequence length="202" mass="20987">MQIDAIAAGLQQAEAAGGEALTVRQIIALLGDQSHSFVILVFCVLNMLPGPPGYGGTIACAIIAFAVAMIVGRPPALPRFISDRRLSPRLASRMVQQLRWFSKLVARFSAPRVEFLAAERGRMAVGFSILVLSIPMVIPIPLINAVPNVGIAVICLSRINRDGAGMIVGAIIGLIGLTIAGLLIWGVVSLGLAAGDIVGTGG</sequence>
<protein>
    <recommendedName>
        <fullName evidence="4">Exopolysaccharide biosynthesis protein</fullName>
    </recommendedName>
</protein>
<keyword evidence="1" id="KW-0472">Membrane</keyword>
<proteinExistence type="predicted"/>
<evidence type="ECO:0000313" key="2">
    <source>
        <dbReference type="EMBL" id="GLQ08696.1"/>
    </source>
</evidence>
<dbReference type="PIRSF" id="PIRSF033239">
    <property type="entry name" value="ExoD"/>
    <property type="match status" value="1"/>
</dbReference>
<dbReference type="EMBL" id="BSNG01000001">
    <property type="protein sequence ID" value="GLQ08696.1"/>
    <property type="molecule type" value="Genomic_DNA"/>
</dbReference>
<dbReference type="PANTHER" id="PTHR41795:SF1">
    <property type="entry name" value="EXOPOLYSACCHARIDE SYNTHESIS PROTEIN"/>
    <property type="match status" value="1"/>
</dbReference>
<dbReference type="Pfam" id="PF06055">
    <property type="entry name" value="ExoD"/>
    <property type="match status" value="1"/>
</dbReference>
<gene>
    <name evidence="2" type="ORF">GCM10007913_06280</name>
</gene>